<reference evidence="3" key="1">
    <citation type="journal article" date="2019" name="Int. J. Syst. Evol. Microbiol.">
        <title>The Global Catalogue of Microorganisms (GCM) 10K type strain sequencing project: providing services to taxonomists for standard genome sequencing and annotation.</title>
        <authorList>
            <consortium name="The Broad Institute Genomics Platform"/>
            <consortium name="The Broad Institute Genome Sequencing Center for Infectious Disease"/>
            <person name="Wu L."/>
            <person name="Ma J."/>
        </authorList>
    </citation>
    <scope>NUCLEOTIDE SEQUENCE [LARGE SCALE GENOMIC DNA]</scope>
    <source>
        <strain evidence="3">JCM 12607</strain>
    </source>
</reference>
<gene>
    <name evidence="2" type="ORF">ACFQ2K_04150</name>
</gene>
<evidence type="ECO:0000313" key="2">
    <source>
        <dbReference type="EMBL" id="MFD0622119.1"/>
    </source>
</evidence>
<feature type="transmembrane region" description="Helical" evidence="1">
    <location>
        <begin position="223"/>
        <end position="243"/>
    </location>
</feature>
<protein>
    <recommendedName>
        <fullName evidence="4">Integral membrane protein</fullName>
    </recommendedName>
</protein>
<comment type="caution">
    <text evidence="2">The sequence shown here is derived from an EMBL/GenBank/DDBJ whole genome shotgun (WGS) entry which is preliminary data.</text>
</comment>
<keyword evidence="3" id="KW-1185">Reference proteome</keyword>
<feature type="transmembrane region" description="Helical" evidence="1">
    <location>
        <begin position="41"/>
        <end position="61"/>
    </location>
</feature>
<feature type="transmembrane region" description="Helical" evidence="1">
    <location>
        <begin position="195"/>
        <end position="217"/>
    </location>
</feature>
<feature type="transmembrane region" description="Helical" evidence="1">
    <location>
        <begin position="73"/>
        <end position="95"/>
    </location>
</feature>
<dbReference type="Proteomes" id="UP001596915">
    <property type="component" value="Unassembled WGS sequence"/>
</dbReference>
<proteinExistence type="predicted"/>
<name>A0ABW2WL97_9ACTN</name>
<keyword evidence="1" id="KW-1133">Transmembrane helix</keyword>
<feature type="transmembrane region" description="Helical" evidence="1">
    <location>
        <begin position="159"/>
        <end position="183"/>
    </location>
</feature>
<evidence type="ECO:0000256" key="1">
    <source>
        <dbReference type="SAM" id="Phobius"/>
    </source>
</evidence>
<keyword evidence="1" id="KW-0472">Membrane</keyword>
<organism evidence="2 3">
    <name type="scientific">Streptomyces sanglieri</name>
    <dbReference type="NCBI Taxonomy" id="193460"/>
    <lineage>
        <taxon>Bacteria</taxon>
        <taxon>Bacillati</taxon>
        <taxon>Actinomycetota</taxon>
        <taxon>Actinomycetes</taxon>
        <taxon>Kitasatosporales</taxon>
        <taxon>Streptomycetaceae</taxon>
        <taxon>Streptomyces</taxon>
    </lineage>
</organism>
<accession>A0ABW2WL97</accession>
<sequence>MEDEADAAIRETKDRLLARRFMDPAPEAVLRDGPVEFLQRARFWGGIVIGAVIKAPLVLSGDMRGAPWAIDGILRVLLAPVALAVTGLVIVAVYLTALRRQLRGQLAKRLRGPLTALGAFLGHVLLIAAPWGAAAWILWGPIGNSPASDSKSEGIAVLAFALVALYMTARGVGFLIHAIPAISRHMFRTMEIHQALPALITIAFAWELAIQDIFFSLAQWPRIPPALPIGGATATSLIALLEIHRLRTRHGIRLRTLPPLV</sequence>
<evidence type="ECO:0008006" key="4">
    <source>
        <dbReference type="Google" id="ProtNLM"/>
    </source>
</evidence>
<evidence type="ECO:0000313" key="3">
    <source>
        <dbReference type="Proteomes" id="UP001596915"/>
    </source>
</evidence>
<dbReference type="EMBL" id="JBHTGL010000005">
    <property type="protein sequence ID" value="MFD0622119.1"/>
    <property type="molecule type" value="Genomic_DNA"/>
</dbReference>
<keyword evidence="1" id="KW-0812">Transmembrane</keyword>
<feature type="transmembrane region" description="Helical" evidence="1">
    <location>
        <begin position="116"/>
        <end position="139"/>
    </location>
</feature>